<keyword evidence="4" id="KW-0804">Transcription</keyword>
<dbReference type="PRINTS" id="PR00455">
    <property type="entry name" value="HTHTETR"/>
</dbReference>
<evidence type="ECO:0000256" key="5">
    <source>
        <dbReference type="PROSITE-ProRule" id="PRU00335"/>
    </source>
</evidence>
<dbReference type="PROSITE" id="PS50977">
    <property type="entry name" value="HTH_TETR_2"/>
    <property type="match status" value="1"/>
</dbReference>
<protein>
    <submittedName>
        <fullName evidence="7">TetR family transcriptional regulator</fullName>
    </submittedName>
</protein>
<sequence length="260" mass="29719">MLQFTLQKLAIDAAASFDRNSDPKVVSDTLLEIIFGGLAADPLLDDLEKSDAMCAAREVVADWPSPIDTSSEDDARARIIAAARREFSLRGYNATTIRNIAEAAGVRMATLYRRIESKEEILSDVLRGFSDHFDRAVRAALLTGDSELANVDALAYVFVHARRRFREESDIVAFDWHDREPIEDPIAEYHRGTVQRLRLLEEVMDRGMRKGVIRDLAPAEQISSYLRHILWVPYQDYHRTSELKAQQFLRRILIRGFLDR</sequence>
<dbReference type="SUPFAM" id="SSF46689">
    <property type="entry name" value="Homeodomain-like"/>
    <property type="match status" value="1"/>
</dbReference>
<comment type="caution">
    <text evidence="7">The sequence shown here is derived from an EMBL/GenBank/DDBJ whole genome shotgun (WGS) entry which is preliminary data.</text>
</comment>
<keyword evidence="2" id="KW-0805">Transcription regulation</keyword>
<dbReference type="InterPro" id="IPR001647">
    <property type="entry name" value="HTH_TetR"/>
</dbReference>
<name>M3A318_9NOCA</name>
<keyword evidence="8" id="KW-1185">Reference proteome</keyword>
<feature type="domain" description="HTH tetR-type" evidence="6">
    <location>
        <begin position="73"/>
        <end position="133"/>
    </location>
</feature>
<evidence type="ECO:0000256" key="2">
    <source>
        <dbReference type="ARBA" id="ARBA00023015"/>
    </source>
</evidence>
<accession>M3A318</accession>
<dbReference type="EMBL" id="AOEX01000011">
    <property type="protein sequence ID" value="EME67288.1"/>
    <property type="molecule type" value="Genomic_DNA"/>
</dbReference>
<dbReference type="GO" id="GO:0000976">
    <property type="term" value="F:transcription cis-regulatory region binding"/>
    <property type="evidence" value="ECO:0007669"/>
    <property type="project" value="TreeGrafter"/>
</dbReference>
<keyword evidence="3 5" id="KW-0238">DNA-binding</keyword>
<dbReference type="PANTHER" id="PTHR30055">
    <property type="entry name" value="HTH-TYPE TRANSCRIPTIONAL REGULATOR RUTR"/>
    <property type="match status" value="1"/>
</dbReference>
<dbReference type="GO" id="GO:0003700">
    <property type="term" value="F:DNA-binding transcription factor activity"/>
    <property type="evidence" value="ECO:0007669"/>
    <property type="project" value="TreeGrafter"/>
</dbReference>
<feature type="DNA-binding region" description="H-T-H motif" evidence="5">
    <location>
        <begin position="96"/>
        <end position="115"/>
    </location>
</feature>
<dbReference type="Gene3D" id="1.10.10.60">
    <property type="entry name" value="Homeodomain-like"/>
    <property type="match status" value="1"/>
</dbReference>
<organism evidence="7 8">
    <name type="scientific">Rhodococcus ruber BKS 20-38</name>
    <dbReference type="NCBI Taxonomy" id="1278076"/>
    <lineage>
        <taxon>Bacteria</taxon>
        <taxon>Bacillati</taxon>
        <taxon>Actinomycetota</taxon>
        <taxon>Actinomycetes</taxon>
        <taxon>Mycobacteriales</taxon>
        <taxon>Nocardiaceae</taxon>
        <taxon>Rhodococcus</taxon>
    </lineage>
</organism>
<evidence type="ECO:0000256" key="1">
    <source>
        <dbReference type="ARBA" id="ARBA00022491"/>
    </source>
</evidence>
<reference evidence="7 8" key="1">
    <citation type="journal article" date="2013" name="Genome Announc.">
        <title>Draft Genome Sequence of Rhodococcus ruber Strain BKS 20-38.</title>
        <authorList>
            <person name="Bala M."/>
            <person name="Kumar S."/>
            <person name="Raghava G.P."/>
            <person name="Mayilraj S."/>
        </authorList>
    </citation>
    <scope>NUCLEOTIDE SEQUENCE [LARGE SCALE GENOMIC DNA]</scope>
    <source>
        <strain evidence="7 8">BKS 20-38</strain>
    </source>
</reference>
<evidence type="ECO:0000313" key="7">
    <source>
        <dbReference type="EMBL" id="EME67288.1"/>
    </source>
</evidence>
<dbReference type="PATRIC" id="fig|1278076.4.peg.179"/>
<evidence type="ECO:0000313" key="8">
    <source>
        <dbReference type="Proteomes" id="UP000011731"/>
    </source>
</evidence>
<dbReference type="Pfam" id="PF00440">
    <property type="entry name" value="TetR_N"/>
    <property type="match status" value="1"/>
</dbReference>
<dbReference type="InterPro" id="IPR009057">
    <property type="entry name" value="Homeodomain-like_sf"/>
</dbReference>
<dbReference type="AlphaFoldDB" id="M3A318"/>
<evidence type="ECO:0000259" key="6">
    <source>
        <dbReference type="PROSITE" id="PS50977"/>
    </source>
</evidence>
<gene>
    <name evidence="7" type="ORF">G352_00882</name>
</gene>
<evidence type="ECO:0000256" key="4">
    <source>
        <dbReference type="ARBA" id="ARBA00023163"/>
    </source>
</evidence>
<dbReference type="InterPro" id="IPR050109">
    <property type="entry name" value="HTH-type_TetR-like_transc_reg"/>
</dbReference>
<dbReference type="PANTHER" id="PTHR30055:SF175">
    <property type="entry name" value="HTH-TYPE TRANSCRIPTIONAL REPRESSOR KSTR2"/>
    <property type="match status" value="1"/>
</dbReference>
<dbReference type="Gene3D" id="1.10.357.10">
    <property type="entry name" value="Tetracycline Repressor, domain 2"/>
    <property type="match status" value="1"/>
</dbReference>
<dbReference type="Proteomes" id="UP000011731">
    <property type="component" value="Unassembled WGS sequence"/>
</dbReference>
<proteinExistence type="predicted"/>
<keyword evidence="1" id="KW-0678">Repressor</keyword>
<evidence type="ECO:0000256" key="3">
    <source>
        <dbReference type="ARBA" id="ARBA00023125"/>
    </source>
</evidence>